<feature type="transmembrane region" description="Helical" evidence="5">
    <location>
        <begin position="237"/>
        <end position="256"/>
    </location>
</feature>
<evidence type="ECO:0000256" key="4">
    <source>
        <dbReference type="ARBA" id="ARBA00023136"/>
    </source>
</evidence>
<dbReference type="PANTHER" id="PTHR24064">
    <property type="entry name" value="SOLUTE CARRIER FAMILY 22 MEMBER"/>
    <property type="match status" value="1"/>
</dbReference>
<evidence type="ECO:0000259" key="6">
    <source>
        <dbReference type="PROSITE" id="PS50850"/>
    </source>
</evidence>
<dbReference type="SUPFAM" id="SSF103473">
    <property type="entry name" value="MFS general substrate transporter"/>
    <property type="match status" value="1"/>
</dbReference>
<feature type="domain" description="Major facilitator superfamily (MFS) profile" evidence="6">
    <location>
        <begin position="23"/>
        <end position="501"/>
    </location>
</feature>
<evidence type="ECO:0000256" key="5">
    <source>
        <dbReference type="SAM" id="Phobius"/>
    </source>
</evidence>
<dbReference type="GeneID" id="115633791"/>
<keyword evidence="7" id="KW-1185">Reference proteome</keyword>
<dbReference type="GO" id="GO:0022857">
    <property type="term" value="F:transmembrane transporter activity"/>
    <property type="evidence" value="ECO:0007669"/>
    <property type="project" value="InterPro"/>
</dbReference>
<feature type="transmembrane region" description="Helical" evidence="5">
    <location>
        <begin position="452"/>
        <end position="471"/>
    </location>
</feature>
<organism evidence="7 8">
    <name type="scientific">Drosophila lebanonensis</name>
    <name type="common">Fruit fly</name>
    <name type="synonym">Scaptodrosophila lebanonensis</name>
    <dbReference type="NCBI Taxonomy" id="7225"/>
    <lineage>
        <taxon>Eukaryota</taxon>
        <taxon>Metazoa</taxon>
        <taxon>Ecdysozoa</taxon>
        <taxon>Arthropoda</taxon>
        <taxon>Hexapoda</taxon>
        <taxon>Insecta</taxon>
        <taxon>Pterygota</taxon>
        <taxon>Neoptera</taxon>
        <taxon>Endopterygota</taxon>
        <taxon>Diptera</taxon>
        <taxon>Brachycera</taxon>
        <taxon>Muscomorpha</taxon>
        <taxon>Ephydroidea</taxon>
        <taxon>Drosophilidae</taxon>
        <taxon>Scaptodrosophila</taxon>
    </lineage>
</organism>
<dbReference type="InterPro" id="IPR020846">
    <property type="entry name" value="MFS_dom"/>
</dbReference>
<protein>
    <submittedName>
        <fullName evidence="8">Organic cation transporter protein-like</fullName>
    </submittedName>
</protein>
<evidence type="ECO:0000256" key="3">
    <source>
        <dbReference type="ARBA" id="ARBA00022989"/>
    </source>
</evidence>
<feature type="transmembrane region" description="Helical" evidence="5">
    <location>
        <begin position="477"/>
        <end position="497"/>
    </location>
</feature>
<keyword evidence="2 5" id="KW-0812">Transmembrane</keyword>
<evidence type="ECO:0000313" key="7">
    <source>
        <dbReference type="Proteomes" id="UP000504634"/>
    </source>
</evidence>
<reference evidence="8" key="1">
    <citation type="submission" date="2025-08" db="UniProtKB">
        <authorList>
            <consortium name="RefSeq"/>
        </authorList>
    </citation>
    <scope>IDENTIFICATION</scope>
    <source>
        <strain evidence="8">11010-0011.00</strain>
        <tissue evidence="8">Whole body</tissue>
    </source>
</reference>
<dbReference type="PROSITE" id="PS50850">
    <property type="entry name" value="MFS"/>
    <property type="match status" value="1"/>
</dbReference>
<dbReference type="GO" id="GO:0016020">
    <property type="term" value="C:membrane"/>
    <property type="evidence" value="ECO:0007669"/>
    <property type="project" value="UniProtKB-SubCell"/>
</dbReference>
<feature type="transmembrane region" description="Helical" evidence="5">
    <location>
        <begin position="329"/>
        <end position="346"/>
    </location>
</feature>
<dbReference type="Proteomes" id="UP000504634">
    <property type="component" value="Unplaced"/>
</dbReference>
<accession>A0A6J2UFD4</accession>
<dbReference type="OrthoDB" id="5141738at2759"/>
<comment type="subcellular location">
    <subcellularLocation>
        <location evidence="1">Membrane</location>
        <topology evidence="1">Multi-pass membrane protein</topology>
    </subcellularLocation>
</comment>
<keyword evidence="4 5" id="KW-0472">Membrane</keyword>
<gene>
    <name evidence="8" type="primary">LOC115633791</name>
</gene>
<dbReference type="Pfam" id="PF07690">
    <property type="entry name" value="MFS_1"/>
    <property type="match status" value="1"/>
</dbReference>
<dbReference type="InterPro" id="IPR011701">
    <property type="entry name" value="MFS"/>
</dbReference>
<feature type="transmembrane region" description="Helical" evidence="5">
    <location>
        <begin position="151"/>
        <end position="168"/>
    </location>
</feature>
<dbReference type="RefSeq" id="XP_030387129.1">
    <property type="nucleotide sequence ID" value="XM_030531269.1"/>
</dbReference>
<dbReference type="AlphaFoldDB" id="A0A6J2UFD4"/>
<keyword evidence="3 5" id="KW-1133">Transmembrane helix</keyword>
<dbReference type="InterPro" id="IPR036259">
    <property type="entry name" value="MFS_trans_sf"/>
</dbReference>
<sequence>MDFEKILFKCGDASRYQILMLGLFGYIGFTSTIHYYSQNIISFVPGHWCYHKQLEDKTFEEIASIYAQFGSKASCSRVETVDGHNFTLSSDRCERWIYNYDYGFKSITTEMNWVCDDAYKVRIGQSFFFIGSLLGTWIFGQMGDRFGRLPILILANMFGFVGDLSTSFAKDVLQFAICRFISGSSATANFYLMFTLVLEYVAPRLRNMHFSCTMAISTFLGALAASWLAVWAGNWRSYLACTSLALLAIILFYFVVQESAQWLITRNDIEGATKRLKHIANFNRRQLPVEDWDEFRSHCIEKRKEMELRKDQNVKLLDTLRMPRLRRTILAAIFTFMMNSLAFNTISRNVEGLGMSPFIVFSLFALTIPPSGLIQGLMLNRFGRKGTAFLAMMSTGLLALTVGIIQCFDVKGIAMLLALALPMRLGASMCYSTASQYLSEVMPTCVRSRGIATAHVAGAAASSLSPYLIHLGLKLRAGPSLVLVVVLMSAAAATLMLPETNKRQLPITLEDGELFGKDESIFTFQCIKRKNSDVQPHLEELETFQTKSDAA</sequence>
<feature type="transmembrane region" description="Helical" evidence="5">
    <location>
        <begin position="121"/>
        <end position="139"/>
    </location>
</feature>
<evidence type="ECO:0000313" key="8">
    <source>
        <dbReference type="RefSeq" id="XP_030387129.1"/>
    </source>
</evidence>
<feature type="transmembrane region" description="Helical" evidence="5">
    <location>
        <begin position="210"/>
        <end position="231"/>
    </location>
</feature>
<dbReference type="Gene3D" id="1.20.1250.20">
    <property type="entry name" value="MFS general substrate transporter like domains"/>
    <property type="match status" value="1"/>
</dbReference>
<feature type="transmembrane region" description="Helical" evidence="5">
    <location>
        <begin position="174"/>
        <end position="198"/>
    </location>
</feature>
<feature type="transmembrane region" description="Helical" evidence="5">
    <location>
        <begin position="358"/>
        <end position="379"/>
    </location>
</feature>
<feature type="transmembrane region" description="Helical" evidence="5">
    <location>
        <begin position="386"/>
        <end position="406"/>
    </location>
</feature>
<evidence type="ECO:0000256" key="2">
    <source>
        <dbReference type="ARBA" id="ARBA00022692"/>
    </source>
</evidence>
<evidence type="ECO:0000256" key="1">
    <source>
        <dbReference type="ARBA" id="ARBA00004141"/>
    </source>
</evidence>
<proteinExistence type="predicted"/>
<feature type="transmembrane region" description="Helical" evidence="5">
    <location>
        <begin position="18"/>
        <end position="36"/>
    </location>
</feature>
<name>A0A6J2UFD4_DROLE</name>